<dbReference type="AlphaFoldDB" id="A0A8H3TYJ9"/>
<accession>A0A8H3TYJ9</accession>
<protein>
    <recommendedName>
        <fullName evidence="4">Galactose-binding like protein</fullName>
    </recommendedName>
</protein>
<evidence type="ECO:0000313" key="3">
    <source>
        <dbReference type="Proteomes" id="UP000620104"/>
    </source>
</evidence>
<evidence type="ECO:0000313" key="2">
    <source>
        <dbReference type="EMBL" id="GHJ89482.1"/>
    </source>
</evidence>
<sequence>MKNIIPKDCKVKVSSTLDSSSGKKYLLDGSDETCWSSAQGLPQTIHLSWSELIPATHFALTFQGGFSGTTASVYIAASRPGGQTPLELGMAFAGKVYPKDSNARQVFEIPMPEGLADSVHDEQHPLSPTFSESASPVRPVNPEDDRDWIREFRIEFEKSADPWGRIVVYNIELLG</sequence>
<name>A0A8H3TYJ9_9TREE</name>
<reference evidence="2" key="1">
    <citation type="submission" date="2020-07" db="EMBL/GenBank/DDBJ databases">
        <title>Draft Genome Sequence of a Deep-Sea Yeast, Naganishia (Cryptococcus) liquefaciens strain N6.</title>
        <authorList>
            <person name="Han Y.W."/>
            <person name="Kajitani R."/>
            <person name="Morimoto H."/>
            <person name="Parhat M."/>
            <person name="Tsubouchi H."/>
            <person name="Bakenova O."/>
            <person name="Ogata M."/>
            <person name="Argunhan B."/>
            <person name="Aoki R."/>
            <person name="Kajiwara S."/>
            <person name="Itoh T."/>
            <person name="Iwasaki H."/>
        </authorList>
    </citation>
    <scope>NUCLEOTIDE SEQUENCE</scope>
    <source>
        <strain evidence="2">N6</strain>
    </source>
</reference>
<proteinExistence type="predicted"/>
<evidence type="ECO:0008006" key="4">
    <source>
        <dbReference type="Google" id="ProtNLM"/>
    </source>
</evidence>
<keyword evidence="3" id="KW-1185">Reference proteome</keyword>
<dbReference type="InterPro" id="IPR008979">
    <property type="entry name" value="Galactose-bd-like_sf"/>
</dbReference>
<dbReference type="OrthoDB" id="10052260at2759"/>
<organism evidence="2 3">
    <name type="scientific">Naganishia liquefaciens</name>
    <dbReference type="NCBI Taxonomy" id="104408"/>
    <lineage>
        <taxon>Eukaryota</taxon>
        <taxon>Fungi</taxon>
        <taxon>Dikarya</taxon>
        <taxon>Basidiomycota</taxon>
        <taxon>Agaricomycotina</taxon>
        <taxon>Tremellomycetes</taxon>
        <taxon>Filobasidiales</taxon>
        <taxon>Filobasidiaceae</taxon>
        <taxon>Naganishia</taxon>
    </lineage>
</organism>
<evidence type="ECO:0000256" key="1">
    <source>
        <dbReference type="SAM" id="MobiDB-lite"/>
    </source>
</evidence>
<comment type="caution">
    <text evidence="2">The sequence shown here is derived from an EMBL/GenBank/DDBJ whole genome shotgun (WGS) entry which is preliminary data.</text>
</comment>
<dbReference type="Proteomes" id="UP000620104">
    <property type="component" value="Unassembled WGS sequence"/>
</dbReference>
<dbReference type="SUPFAM" id="SSF49785">
    <property type="entry name" value="Galactose-binding domain-like"/>
    <property type="match status" value="1"/>
</dbReference>
<feature type="region of interest" description="Disordered" evidence="1">
    <location>
        <begin position="120"/>
        <end position="141"/>
    </location>
</feature>
<gene>
    <name evidence="2" type="ORF">NliqN6_5884</name>
</gene>
<dbReference type="EMBL" id="BLZA01000043">
    <property type="protein sequence ID" value="GHJ89482.1"/>
    <property type="molecule type" value="Genomic_DNA"/>
</dbReference>